<accession>A0A0F8YUK8</accession>
<dbReference type="EMBL" id="LAZR01051452">
    <property type="protein sequence ID" value="KKK85132.1"/>
    <property type="molecule type" value="Genomic_DNA"/>
</dbReference>
<keyword evidence="1" id="KW-0812">Transmembrane</keyword>
<sequence length="60" mass="6857">MSKAGIGYIVLGLLLLAACIFVTITISRWYVFTAFPVSAYWIVGAYRLDRRAMRKEKLSR</sequence>
<organism evidence="2">
    <name type="scientific">marine sediment metagenome</name>
    <dbReference type="NCBI Taxonomy" id="412755"/>
    <lineage>
        <taxon>unclassified sequences</taxon>
        <taxon>metagenomes</taxon>
        <taxon>ecological metagenomes</taxon>
    </lineage>
</organism>
<evidence type="ECO:0000313" key="2">
    <source>
        <dbReference type="EMBL" id="KKK85132.1"/>
    </source>
</evidence>
<keyword evidence="1" id="KW-1133">Transmembrane helix</keyword>
<protein>
    <submittedName>
        <fullName evidence="2">Uncharacterized protein</fullName>
    </submittedName>
</protein>
<proteinExistence type="predicted"/>
<evidence type="ECO:0000256" key="1">
    <source>
        <dbReference type="SAM" id="Phobius"/>
    </source>
</evidence>
<dbReference type="PROSITE" id="PS51257">
    <property type="entry name" value="PROKAR_LIPOPROTEIN"/>
    <property type="match status" value="1"/>
</dbReference>
<feature type="transmembrane region" description="Helical" evidence="1">
    <location>
        <begin position="29"/>
        <end position="48"/>
    </location>
</feature>
<reference evidence="2" key="1">
    <citation type="journal article" date="2015" name="Nature">
        <title>Complex archaea that bridge the gap between prokaryotes and eukaryotes.</title>
        <authorList>
            <person name="Spang A."/>
            <person name="Saw J.H."/>
            <person name="Jorgensen S.L."/>
            <person name="Zaremba-Niedzwiedzka K."/>
            <person name="Martijn J."/>
            <person name="Lind A.E."/>
            <person name="van Eijk R."/>
            <person name="Schleper C."/>
            <person name="Guy L."/>
            <person name="Ettema T.J."/>
        </authorList>
    </citation>
    <scope>NUCLEOTIDE SEQUENCE</scope>
</reference>
<dbReference type="AlphaFoldDB" id="A0A0F8YUK8"/>
<gene>
    <name evidence="2" type="ORF">LCGC14_2776370</name>
</gene>
<comment type="caution">
    <text evidence="2">The sequence shown here is derived from an EMBL/GenBank/DDBJ whole genome shotgun (WGS) entry which is preliminary data.</text>
</comment>
<keyword evidence="1" id="KW-0472">Membrane</keyword>
<name>A0A0F8YUK8_9ZZZZ</name>